<proteinExistence type="predicted"/>
<name>A0A8B6E2L6_MYTGA</name>
<keyword evidence="2" id="KW-1185">Reference proteome</keyword>
<evidence type="ECO:0000313" key="2">
    <source>
        <dbReference type="Proteomes" id="UP000596742"/>
    </source>
</evidence>
<evidence type="ECO:0000313" key="1">
    <source>
        <dbReference type="EMBL" id="VDI27751.1"/>
    </source>
</evidence>
<gene>
    <name evidence="1" type="ORF">MGAL_10B025495</name>
</gene>
<reference evidence="1" key="1">
    <citation type="submission" date="2018-11" db="EMBL/GenBank/DDBJ databases">
        <authorList>
            <person name="Alioto T."/>
            <person name="Alioto T."/>
        </authorList>
    </citation>
    <scope>NUCLEOTIDE SEQUENCE</scope>
</reference>
<dbReference type="AlphaFoldDB" id="A0A8B6E2L6"/>
<protein>
    <submittedName>
        <fullName evidence="1">Uncharacterized protein</fullName>
    </submittedName>
</protein>
<sequence>MSDQFHFALIIPLENKIEIDLLPEDLQISLTERNEITGQVDPVYTFYNNLFEKYQVNKLLFKMPMHPKTIIKNKKGLYMPNSFRRELNALQRNDFLTVNRSSQTLTVKPVIDITQGLLFFQAIELLTPGLIMEMMESMTKNEHYRQPQQKYNGRSTCCFGNIVIVKNKDHHGQTIKFGILPHPECTITISELFLIRNKILKWYCLTEYNNL</sequence>
<dbReference type="Proteomes" id="UP000596742">
    <property type="component" value="Unassembled WGS sequence"/>
</dbReference>
<accession>A0A8B6E2L6</accession>
<dbReference type="EMBL" id="UYJE01004402">
    <property type="protein sequence ID" value="VDI27751.1"/>
    <property type="molecule type" value="Genomic_DNA"/>
</dbReference>
<organism evidence="1 2">
    <name type="scientific">Mytilus galloprovincialis</name>
    <name type="common">Mediterranean mussel</name>
    <dbReference type="NCBI Taxonomy" id="29158"/>
    <lineage>
        <taxon>Eukaryota</taxon>
        <taxon>Metazoa</taxon>
        <taxon>Spiralia</taxon>
        <taxon>Lophotrochozoa</taxon>
        <taxon>Mollusca</taxon>
        <taxon>Bivalvia</taxon>
        <taxon>Autobranchia</taxon>
        <taxon>Pteriomorphia</taxon>
        <taxon>Mytilida</taxon>
        <taxon>Mytiloidea</taxon>
        <taxon>Mytilidae</taxon>
        <taxon>Mytilinae</taxon>
        <taxon>Mytilus</taxon>
    </lineage>
</organism>
<comment type="caution">
    <text evidence="1">The sequence shown here is derived from an EMBL/GenBank/DDBJ whole genome shotgun (WGS) entry which is preliminary data.</text>
</comment>